<evidence type="ECO:0000256" key="7">
    <source>
        <dbReference type="ARBA" id="ARBA00022679"/>
    </source>
</evidence>
<keyword evidence="7" id="KW-0808">Transferase</keyword>
<keyword evidence="8" id="KW-0547">Nucleotide-binding</keyword>
<evidence type="ECO:0000256" key="4">
    <source>
        <dbReference type="ARBA" id="ARBA00016436"/>
    </source>
</evidence>
<evidence type="ECO:0000256" key="6">
    <source>
        <dbReference type="ARBA" id="ARBA00022556"/>
    </source>
</evidence>
<organism evidence="13 14">
    <name type="scientific">Hallerella porci</name>
    <dbReference type="NCBI Taxonomy" id="1945871"/>
    <lineage>
        <taxon>Bacteria</taxon>
        <taxon>Pseudomonadati</taxon>
        <taxon>Fibrobacterota</taxon>
        <taxon>Fibrobacteria</taxon>
        <taxon>Fibrobacterales</taxon>
        <taxon>Fibrobacteraceae</taxon>
        <taxon>Hallerella</taxon>
    </lineage>
</organism>
<dbReference type="EMBL" id="QGHD01000012">
    <property type="protein sequence ID" value="PWL00139.1"/>
    <property type="molecule type" value="Genomic_DNA"/>
</dbReference>
<evidence type="ECO:0000256" key="10">
    <source>
        <dbReference type="ARBA" id="ARBA00022840"/>
    </source>
</evidence>
<dbReference type="SUPFAM" id="SSF52540">
    <property type="entry name" value="P-loop containing nucleoside triphosphate hydrolases"/>
    <property type="match status" value="1"/>
</dbReference>
<comment type="pathway">
    <text evidence="2">Glycolipid biosynthesis; lipid IV(A) biosynthesis; lipid IV(A) from (3R)-3-hydroxytetradecanoyl-[acyl-carrier-protein] and UDP-N-acetyl-alpha-D-glucosamine: step 6/6.</text>
</comment>
<reference evidence="13 14" key="1">
    <citation type="submission" date="2018-05" db="EMBL/GenBank/DDBJ databases">
        <title>Animal gut microbial communities from fecal samples from Wisconsin, USA.</title>
        <authorList>
            <person name="Neumann A."/>
        </authorList>
    </citation>
    <scope>NUCLEOTIDE SEQUENCE [LARGE SCALE GENOMIC DNA]</scope>
    <source>
        <strain evidence="13 14">UWS4</strain>
    </source>
</reference>
<sequence>MKFFPLKFAFACLYRTGYLLLRKTIYRPKEALKSPVIILGSFLAGGAGKTPLTIELAKRFSAEGLRVAILCHSAAWDECKLIAKKVPAVSLFKTQNRYAVAQKIDGKFDVILSDGGLEDSRFVGANIFILRWNECAKKISDLIPAGKCVSLEKDHPLGKLTKQIICSEKISAAEKSKITEDECVQFFIEKIQNAKGESLPQNAECAVVVGIGNPERFVRDVKNFGARVSHFRFLPDHAKNYEANILQEISRGQIIVITEKDFVRLRPEIQKSPLLYIAEERVKIGTKIFSYLNAAAGGAAKNPPSTL</sequence>
<dbReference type="RefSeq" id="WP_106198876.1">
    <property type="nucleotide sequence ID" value="NZ_JAXEIU010000020.1"/>
</dbReference>
<comment type="caution">
    <text evidence="13">The sequence shown here is derived from an EMBL/GenBank/DDBJ whole genome shotgun (WGS) entry which is preliminary data.</text>
</comment>
<keyword evidence="14" id="KW-1185">Reference proteome</keyword>
<accession>A0ABX5LL50</accession>
<dbReference type="PANTHER" id="PTHR42724:SF1">
    <property type="entry name" value="TETRAACYLDISACCHARIDE 4'-KINASE, MITOCHONDRIAL-RELATED"/>
    <property type="match status" value="1"/>
</dbReference>
<dbReference type="EC" id="2.7.1.130" evidence="3"/>
<name>A0ABX5LL50_9BACT</name>
<dbReference type="InterPro" id="IPR027417">
    <property type="entry name" value="P-loop_NTPase"/>
</dbReference>
<evidence type="ECO:0000256" key="2">
    <source>
        <dbReference type="ARBA" id="ARBA00004870"/>
    </source>
</evidence>
<evidence type="ECO:0000256" key="8">
    <source>
        <dbReference type="ARBA" id="ARBA00022741"/>
    </source>
</evidence>
<evidence type="ECO:0000256" key="12">
    <source>
        <dbReference type="ARBA" id="ARBA00029757"/>
    </source>
</evidence>
<dbReference type="Pfam" id="PF02606">
    <property type="entry name" value="LpxK"/>
    <property type="match status" value="1"/>
</dbReference>
<dbReference type="Proteomes" id="UP000245523">
    <property type="component" value="Unassembled WGS sequence"/>
</dbReference>
<keyword evidence="10" id="KW-0067">ATP-binding</keyword>
<dbReference type="InterPro" id="IPR003758">
    <property type="entry name" value="LpxK"/>
</dbReference>
<dbReference type="GO" id="GO:0016301">
    <property type="term" value="F:kinase activity"/>
    <property type="evidence" value="ECO:0007669"/>
    <property type="project" value="UniProtKB-KW"/>
</dbReference>
<protein>
    <recommendedName>
        <fullName evidence="4">Tetraacyldisaccharide 4'-kinase</fullName>
        <ecNumber evidence="3">2.7.1.130</ecNumber>
    </recommendedName>
    <alternativeName>
        <fullName evidence="12">Lipid A 4'-kinase</fullName>
    </alternativeName>
</protein>
<evidence type="ECO:0000256" key="5">
    <source>
        <dbReference type="ARBA" id="ARBA00022516"/>
    </source>
</evidence>
<evidence type="ECO:0000256" key="3">
    <source>
        <dbReference type="ARBA" id="ARBA00012071"/>
    </source>
</evidence>
<dbReference type="PANTHER" id="PTHR42724">
    <property type="entry name" value="TETRAACYLDISACCHARIDE 4'-KINASE"/>
    <property type="match status" value="1"/>
</dbReference>
<keyword evidence="9 13" id="KW-0418">Kinase</keyword>
<proteinExistence type="predicted"/>
<evidence type="ECO:0000256" key="1">
    <source>
        <dbReference type="ARBA" id="ARBA00002274"/>
    </source>
</evidence>
<keyword evidence="11" id="KW-0443">Lipid metabolism</keyword>
<evidence type="ECO:0000256" key="11">
    <source>
        <dbReference type="ARBA" id="ARBA00023098"/>
    </source>
</evidence>
<comment type="function">
    <text evidence="1">Transfers the gamma-phosphate of ATP to the 4'-position of a tetraacyldisaccharide 1-phosphate intermediate (termed DS-1-P) to form tetraacyldisaccharide 1,4'-bis-phosphate (lipid IVA).</text>
</comment>
<evidence type="ECO:0000313" key="14">
    <source>
        <dbReference type="Proteomes" id="UP000245523"/>
    </source>
</evidence>
<evidence type="ECO:0000256" key="9">
    <source>
        <dbReference type="ARBA" id="ARBA00022777"/>
    </source>
</evidence>
<evidence type="ECO:0000313" key="13">
    <source>
        <dbReference type="EMBL" id="PWL00139.1"/>
    </source>
</evidence>
<keyword evidence="5" id="KW-0444">Lipid biosynthesis</keyword>
<keyword evidence="6" id="KW-0441">Lipid A biosynthesis</keyword>
<gene>
    <name evidence="13" type="ORF">B0H50_1129</name>
</gene>